<dbReference type="EMBL" id="JAAGNX010000003">
    <property type="protein sequence ID" value="NDV63209.1"/>
    <property type="molecule type" value="Genomic_DNA"/>
</dbReference>
<feature type="domain" description="EF-hand" evidence="3">
    <location>
        <begin position="38"/>
        <end position="73"/>
    </location>
</feature>
<dbReference type="RefSeq" id="WP_163966435.1">
    <property type="nucleotide sequence ID" value="NZ_JAAGNX010000003.1"/>
</dbReference>
<dbReference type="Proteomes" id="UP000478417">
    <property type="component" value="Unassembled WGS sequence"/>
</dbReference>
<feature type="signal peptide" evidence="2">
    <location>
        <begin position="1"/>
        <end position="25"/>
    </location>
</feature>
<evidence type="ECO:0000313" key="4">
    <source>
        <dbReference type="EMBL" id="NDV63209.1"/>
    </source>
</evidence>
<dbReference type="InterPro" id="IPR011992">
    <property type="entry name" value="EF-hand-dom_pair"/>
</dbReference>
<comment type="caution">
    <text evidence="4">The sequence shown here is derived from an EMBL/GenBank/DDBJ whole genome shotgun (WGS) entry which is preliminary data.</text>
</comment>
<name>A0A6B2M4Q1_9BACT</name>
<dbReference type="SUPFAM" id="SSF47473">
    <property type="entry name" value="EF-hand"/>
    <property type="match status" value="1"/>
</dbReference>
<dbReference type="PROSITE" id="PS50222">
    <property type="entry name" value="EF_HAND_2"/>
    <property type="match status" value="1"/>
</dbReference>
<gene>
    <name evidence="4" type="ORF">G0Q06_12155</name>
</gene>
<feature type="region of interest" description="Disordered" evidence="1">
    <location>
        <begin position="91"/>
        <end position="110"/>
    </location>
</feature>
<sequence>MKKYPIKITVITLLGSLFALSIASAEYSWANKKWGELSDVEKKAKVFLKWDTDGDSQLNKAEYTEMTRVQFEKNGKEGYQKAAEKRFQNKDTNEDGFVSFEEQNNMKLPE</sequence>
<accession>A0A6B2M4Q1</accession>
<evidence type="ECO:0000259" key="3">
    <source>
        <dbReference type="PROSITE" id="PS50222"/>
    </source>
</evidence>
<dbReference type="AlphaFoldDB" id="A0A6B2M4Q1"/>
<proteinExistence type="predicted"/>
<organism evidence="4 5">
    <name type="scientific">Oceanipulchritudo coccoides</name>
    <dbReference type="NCBI Taxonomy" id="2706888"/>
    <lineage>
        <taxon>Bacteria</taxon>
        <taxon>Pseudomonadati</taxon>
        <taxon>Verrucomicrobiota</taxon>
        <taxon>Opitutia</taxon>
        <taxon>Puniceicoccales</taxon>
        <taxon>Oceanipulchritudinaceae</taxon>
        <taxon>Oceanipulchritudo</taxon>
    </lineage>
</organism>
<reference evidence="4 5" key="1">
    <citation type="submission" date="2020-02" db="EMBL/GenBank/DDBJ databases">
        <title>Albibacoteraceae fam. nov., the first described family within the subdivision 4 Verrucomicrobia.</title>
        <authorList>
            <person name="Xi F."/>
        </authorList>
    </citation>
    <scope>NUCLEOTIDE SEQUENCE [LARGE SCALE GENOMIC DNA]</scope>
    <source>
        <strain evidence="4 5">CK1056</strain>
    </source>
</reference>
<feature type="compositionally biased region" description="Polar residues" evidence="1">
    <location>
        <begin position="101"/>
        <end position="110"/>
    </location>
</feature>
<dbReference type="InterPro" id="IPR002048">
    <property type="entry name" value="EF_hand_dom"/>
</dbReference>
<dbReference type="Gene3D" id="1.10.238.10">
    <property type="entry name" value="EF-hand"/>
    <property type="match status" value="1"/>
</dbReference>
<evidence type="ECO:0000313" key="5">
    <source>
        <dbReference type="Proteomes" id="UP000478417"/>
    </source>
</evidence>
<protein>
    <recommendedName>
        <fullName evidence="3">EF-hand domain-containing protein</fullName>
    </recommendedName>
</protein>
<evidence type="ECO:0000256" key="2">
    <source>
        <dbReference type="SAM" id="SignalP"/>
    </source>
</evidence>
<evidence type="ECO:0000256" key="1">
    <source>
        <dbReference type="SAM" id="MobiDB-lite"/>
    </source>
</evidence>
<dbReference type="GO" id="GO:0005509">
    <property type="term" value="F:calcium ion binding"/>
    <property type="evidence" value="ECO:0007669"/>
    <property type="project" value="InterPro"/>
</dbReference>
<keyword evidence="5" id="KW-1185">Reference proteome</keyword>
<keyword evidence="2" id="KW-0732">Signal</keyword>
<feature type="chain" id="PRO_5025628243" description="EF-hand domain-containing protein" evidence="2">
    <location>
        <begin position="26"/>
        <end position="110"/>
    </location>
</feature>